<dbReference type="PROSITE" id="PS50088">
    <property type="entry name" value="ANK_REPEAT"/>
    <property type="match status" value="4"/>
</dbReference>
<evidence type="ECO:0000313" key="6">
    <source>
        <dbReference type="Proteomes" id="UP001172101"/>
    </source>
</evidence>
<dbReference type="PROSITE" id="PS50297">
    <property type="entry name" value="ANK_REP_REGION"/>
    <property type="match status" value="1"/>
</dbReference>
<dbReference type="PANTHER" id="PTHR10039:SF15">
    <property type="entry name" value="NACHT DOMAIN-CONTAINING PROTEIN"/>
    <property type="match status" value="1"/>
</dbReference>
<feature type="repeat" description="ANK" evidence="2">
    <location>
        <begin position="509"/>
        <end position="541"/>
    </location>
</feature>
<feature type="domain" description="Nephrocystin 3-like N-terminal" evidence="4">
    <location>
        <begin position="16"/>
        <end position="100"/>
    </location>
</feature>
<accession>A0AA40B5H6</accession>
<dbReference type="EMBL" id="JAUIRO010000002">
    <property type="protein sequence ID" value="KAK0728080.1"/>
    <property type="molecule type" value="Genomic_DNA"/>
</dbReference>
<organism evidence="5 6">
    <name type="scientific">Lasiosphaeria miniovina</name>
    <dbReference type="NCBI Taxonomy" id="1954250"/>
    <lineage>
        <taxon>Eukaryota</taxon>
        <taxon>Fungi</taxon>
        <taxon>Dikarya</taxon>
        <taxon>Ascomycota</taxon>
        <taxon>Pezizomycotina</taxon>
        <taxon>Sordariomycetes</taxon>
        <taxon>Sordariomycetidae</taxon>
        <taxon>Sordariales</taxon>
        <taxon>Lasiosphaeriaceae</taxon>
        <taxon>Lasiosphaeria</taxon>
    </lineage>
</organism>
<keyword evidence="6" id="KW-1185">Reference proteome</keyword>
<reference evidence="5" key="1">
    <citation type="submission" date="2023-06" db="EMBL/GenBank/DDBJ databases">
        <title>Genome-scale phylogeny and comparative genomics of the fungal order Sordariales.</title>
        <authorList>
            <consortium name="Lawrence Berkeley National Laboratory"/>
            <person name="Hensen N."/>
            <person name="Bonometti L."/>
            <person name="Westerberg I."/>
            <person name="Brannstrom I.O."/>
            <person name="Guillou S."/>
            <person name="Cros-Aarteil S."/>
            <person name="Calhoun S."/>
            <person name="Haridas S."/>
            <person name="Kuo A."/>
            <person name="Mondo S."/>
            <person name="Pangilinan J."/>
            <person name="Riley R."/>
            <person name="LaButti K."/>
            <person name="Andreopoulos B."/>
            <person name="Lipzen A."/>
            <person name="Chen C."/>
            <person name="Yanf M."/>
            <person name="Daum C."/>
            <person name="Ng V."/>
            <person name="Clum A."/>
            <person name="Steindorff A."/>
            <person name="Ohm R."/>
            <person name="Martin F."/>
            <person name="Silar P."/>
            <person name="Natvig D."/>
            <person name="Lalanne C."/>
            <person name="Gautier V."/>
            <person name="Ament-velasquez S.L."/>
            <person name="Kruys A."/>
            <person name="Hutchinson M.I."/>
            <person name="Powell A.J."/>
            <person name="Barry K."/>
            <person name="Miller A.N."/>
            <person name="Grigoriev I.V."/>
            <person name="Debuchy R."/>
            <person name="Gladieux P."/>
            <person name="Thoren M.H."/>
            <person name="Johannesson H."/>
        </authorList>
    </citation>
    <scope>NUCLEOTIDE SEQUENCE</scope>
    <source>
        <strain evidence="5">SMH2392-1A</strain>
    </source>
</reference>
<dbReference type="Pfam" id="PF22939">
    <property type="entry name" value="WHD_GPIID"/>
    <property type="match status" value="1"/>
</dbReference>
<dbReference type="Gene3D" id="1.25.40.20">
    <property type="entry name" value="Ankyrin repeat-containing domain"/>
    <property type="match status" value="2"/>
</dbReference>
<protein>
    <recommendedName>
        <fullName evidence="7">Ankyrin repeat protein</fullName>
    </recommendedName>
</protein>
<dbReference type="Proteomes" id="UP001172101">
    <property type="component" value="Unassembled WGS sequence"/>
</dbReference>
<dbReference type="PANTHER" id="PTHR10039">
    <property type="entry name" value="AMELOGENIN"/>
    <property type="match status" value="1"/>
</dbReference>
<feature type="domain" description="GPI inositol-deacylase winged helix" evidence="3">
    <location>
        <begin position="223"/>
        <end position="308"/>
    </location>
</feature>
<proteinExistence type="predicted"/>
<evidence type="ECO:0000313" key="5">
    <source>
        <dbReference type="EMBL" id="KAK0728080.1"/>
    </source>
</evidence>
<evidence type="ECO:0008006" key="7">
    <source>
        <dbReference type="Google" id="ProtNLM"/>
    </source>
</evidence>
<evidence type="ECO:0000256" key="2">
    <source>
        <dbReference type="PROSITE-ProRule" id="PRU00023"/>
    </source>
</evidence>
<keyword evidence="2" id="KW-0040">ANK repeat</keyword>
<feature type="repeat" description="ANK" evidence="2">
    <location>
        <begin position="682"/>
        <end position="708"/>
    </location>
</feature>
<dbReference type="SMART" id="SM00248">
    <property type="entry name" value="ANK"/>
    <property type="match status" value="6"/>
</dbReference>
<dbReference type="Pfam" id="PF12796">
    <property type="entry name" value="Ank_2"/>
    <property type="match status" value="2"/>
</dbReference>
<dbReference type="InterPro" id="IPR056884">
    <property type="entry name" value="NPHP3-like_N"/>
</dbReference>
<dbReference type="GeneID" id="85322759"/>
<name>A0AA40B5H6_9PEZI</name>
<dbReference type="InterPro" id="IPR036770">
    <property type="entry name" value="Ankyrin_rpt-contain_sf"/>
</dbReference>
<dbReference type="AlphaFoldDB" id="A0AA40B5H6"/>
<feature type="repeat" description="ANK" evidence="2">
    <location>
        <begin position="476"/>
        <end position="508"/>
    </location>
</feature>
<comment type="caution">
    <text evidence="5">The sequence shown here is derived from an EMBL/GenBank/DDBJ whole genome shotgun (WGS) entry which is preliminary data.</text>
</comment>
<dbReference type="Pfam" id="PF00023">
    <property type="entry name" value="Ank"/>
    <property type="match status" value="1"/>
</dbReference>
<dbReference type="InterPro" id="IPR002110">
    <property type="entry name" value="Ankyrin_rpt"/>
</dbReference>
<keyword evidence="1" id="KW-0677">Repeat</keyword>
<dbReference type="SUPFAM" id="SSF48403">
    <property type="entry name" value="Ankyrin repeat"/>
    <property type="match status" value="1"/>
</dbReference>
<dbReference type="InterPro" id="IPR054471">
    <property type="entry name" value="GPIID_WHD"/>
</dbReference>
<dbReference type="RefSeq" id="XP_060300935.1">
    <property type="nucleotide sequence ID" value="XM_060439489.1"/>
</dbReference>
<dbReference type="Pfam" id="PF24883">
    <property type="entry name" value="NPHP3_N"/>
    <property type="match status" value="1"/>
</dbReference>
<evidence type="ECO:0000259" key="4">
    <source>
        <dbReference type="Pfam" id="PF24883"/>
    </source>
</evidence>
<evidence type="ECO:0000259" key="3">
    <source>
        <dbReference type="Pfam" id="PF22939"/>
    </source>
</evidence>
<sequence>MNHLRQSRGENLRTTIGVAVVYLKYNEPKQTVDTLLGSIAKQFIQDSNVLDQAARDLYEHHRQRNAAPPLKSIMLLLQKKLETYKETFLVIDGLDESSRQTPWYSPYGYLSYLSSIEEELESFVRIEIKANKMDIELFIDYQIQRNRNLRRMVMRNSKLTQDIKSAVVKTAESMFLLARLQVESLASAASLTKHVRQKLQELPTTLETSYDNAMQRIRNQEEDHRKLAFKTLAWVTDVFRSLSLRELQHALAVEPGDSKLDDELLMDAQSITALCAGLVVIDKATDKAILVHYSAKSYFENTRQKYFALYHAGITLSLATYLTLDALQSAAISEIAQHYPLATYAAQCLGDHARHSPEESLAPAILEAICHLLTDADKRKPLLTLLDGLDLIRSGYYSNPSADMAENTAGSMTSPPIDGATAASTVDSSAVGSDAVCSDLEGMSISSSTISGVTDDAVADHVTEAWQAKMRGRRIPEVTALHLAASMGLAKFASMLLKETPNIDAVDETGKTALTVAMERGFEKAVEFLIDGGALVQAQLNAGDTAADPQLRFMVAVYLGNMDEVALLSRTGCVEMDGSVVTIGNLALFLAVEHQDGAMVGALLDAGVNINVKDSKGQTALFRATRRQDAVMMKLLISDKIGIDSRDDEGRTAWSANVRSRNKEILDILLDAGADPSTRGLQGVSPLYEAASNGETELVHFLLESGTDPSIGLPRMVMKNVCSCLSTPAPMSMLGQTKASPHSTLQYRRTRPSSRAVRRAEMGEYPLQLDDFNFTDVLYHITCLRVDYQEFELELSVQTTLYNAIEQSKSPALSQRSSYRIHKDWTGNWKTTLAPYDTSYGYIALTPSSDTQLPLNGNSLNVPALGLGPLRDEESGESLSLLILYVAVFPNEYEPGNCYDNQSDPS</sequence>
<gene>
    <name evidence="5" type="ORF">B0T26DRAFT_672672</name>
</gene>
<feature type="repeat" description="ANK" evidence="2">
    <location>
        <begin position="583"/>
        <end position="615"/>
    </location>
</feature>
<evidence type="ECO:0000256" key="1">
    <source>
        <dbReference type="ARBA" id="ARBA00022737"/>
    </source>
</evidence>